<accession>A0AB34PWK5</accession>
<dbReference type="AlphaFoldDB" id="A0AB34PWK5"/>
<evidence type="ECO:0000313" key="3">
    <source>
        <dbReference type="Proteomes" id="UP000030161"/>
    </source>
</evidence>
<feature type="compositionally biased region" description="Polar residues" evidence="1">
    <location>
        <begin position="327"/>
        <end position="342"/>
    </location>
</feature>
<reference evidence="2 3" key="1">
    <citation type="submission" date="2013-12" db="EMBL/GenBank/DDBJ databases">
        <title>The Genome Sequence of Candida albicans P78048.</title>
        <authorList>
            <consortium name="The Broad Institute Genome Sequencing Platform"/>
            <consortium name="The Broad Institute Genome Sequencing Center for Infectious Disease"/>
            <person name="Cuomo C."/>
            <person name="Bennett R."/>
            <person name="Hirakawa M."/>
            <person name="Noverr M."/>
            <person name="Mitchell A."/>
            <person name="Young S.K."/>
            <person name="Zeng Q."/>
            <person name="Gargeya S."/>
            <person name="Fitzgerald M."/>
            <person name="Abouelleil A."/>
            <person name="Alvarado L."/>
            <person name="Berlin A.M."/>
            <person name="Chapman S.B."/>
            <person name="Dewar J."/>
            <person name="Goldberg J."/>
            <person name="Griggs A."/>
            <person name="Gujja S."/>
            <person name="Hansen M."/>
            <person name="Howarth C."/>
            <person name="Imamovic A."/>
            <person name="Larimer J."/>
            <person name="McCowan C."/>
            <person name="Murphy C."/>
            <person name="Pearson M."/>
            <person name="Priest M."/>
            <person name="Roberts A."/>
            <person name="Saif S."/>
            <person name="Shea T."/>
            <person name="Sykes S."/>
            <person name="Wortman J."/>
            <person name="Nusbaum C."/>
            <person name="Birren B."/>
        </authorList>
    </citation>
    <scope>NUCLEOTIDE SEQUENCE [LARGE SCALE GENOMIC DNA]</scope>
    <source>
        <strain evidence="2 3">P78048</strain>
    </source>
</reference>
<comment type="caution">
    <text evidence="2">The sequence shown here is derived from an EMBL/GenBank/DDBJ whole genome shotgun (WGS) entry which is preliminary data.</text>
</comment>
<organism evidence="2 3">
    <name type="scientific">Candida albicans P78048</name>
    <dbReference type="NCBI Taxonomy" id="1094989"/>
    <lineage>
        <taxon>Eukaryota</taxon>
        <taxon>Fungi</taxon>
        <taxon>Dikarya</taxon>
        <taxon>Ascomycota</taxon>
        <taxon>Saccharomycotina</taxon>
        <taxon>Pichiomycetes</taxon>
        <taxon>Debaryomycetaceae</taxon>
        <taxon>Candida/Lodderomyces clade</taxon>
        <taxon>Candida</taxon>
    </lineage>
</organism>
<evidence type="ECO:0000256" key="1">
    <source>
        <dbReference type="SAM" id="MobiDB-lite"/>
    </source>
</evidence>
<feature type="region of interest" description="Disordered" evidence="1">
    <location>
        <begin position="446"/>
        <end position="475"/>
    </location>
</feature>
<evidence type="ECO:0000313" key="2">
    <source>
        <dbReference type="EMBL" id="KGR12855.1"/>
    </source>
</evidence>
<name>A0AB34PWK5_CANAX</name>
<feature type="compositionally biased region" description="Polar residues" evidence="1">
    <location>
        <begin position="282"/>
        <end position="295"/>
    </location>
</feature>
<sequence length="475" mass="54189">MHEEIDHTLTSSSTTGSASFNKRSNFQFTYDSETHLLLLIHKYKEDIFTRGNIIKTWEKVLQEFNERCHSNIVQSRTINHRFQMLKKNLENRLKHDNQLLDQVVLNENEKLLVDILEYMYKNSHTEVSPYSLGGSSNNSNIAANTQIDSLYAQQNPTAPIDNPLAIADMSQISPNTYEHKLNRDRAQYLMSQGFDHSIHHQFQNSMDFSNTIRQHQLAPSSGNSSLGANKNIVSGYVPSLEQPELINTSNQIGHPEETMLQPHPNNPASSHIIYKQPEINMSTSESPNLQHNSQHQPRHSNSSTPMGSSASTSHHQQQQQSSHDTKQNFGNNISPSIQYNNNTNTRTIDFAYRQDQNQNQNQNPQQHQYQTQPQQDNTTASLLKQLIVSQTQVTHSINALREDLSDFKRETNQRLDRLTSDYSLQQNNSMNQKLDSLIRMLRSQNLKSVHSSPTDEDMTNENDSSYGADQGTSSD</sequence>
<feature type="compositionally biased region" description="Polar residues" evidence="1">
    <location>
        <begin position="461"/>
        <end position="475"/>
    </location>
</feature>
<feature type="compositionally biased region" description="Low complexity" evidence="1">
    <location>
        <begin position="300"/>
        <end position="322"/>
    </location>
</feature>
<dbReference type="EMBL" id="AJIX01000015">
    <property type="protein sequence ID" value="KGR12855.1"/>
    <property type="molecule type" value="Genomic_DNA"/>
</dbReference>
<protein>
    <recommendedName>
        <fullName evidence="4">Myb/SANT-like DNA-binding domain-containing protein</fullName>
    </recommendedName>
</protein>
<proteinExistence type="predicted"/>
<gene>
    <name evidence="2" type="ORF">MG3_02943</name>
</gene>
<feature type="region of interest" description="Disordered" evidence="1">
    <location>
        <begin position="282"/>
        <end position="342"/>
    </location>
</feature>
<evidence type="ECO:0008006" key="4">
    <source>
        <dbReference type="Google" id="ProtNLM"/>
    </source>
</evidence>
<dbReference type="Proteomes" id="UP000030161">
    <property type="component" value="Unassembled WGS sequence"/>
</dbReference>